<keyword evidence="3 6" id="KW-0812">Transmembrane</keyword>
<dbReference type="GO" id="GO:0005886">
    <property type="term" value="C:plasma membrane"/>
    <property type="evidence" value="ECO:0007669"/>
    <property type="project" value="UniProtKB-SubCell"/>
</dbReference>
<dbReference type="AlphaFoldDB" id="A0A9N9RSA4"/>
<feature type="transmembrane region" description="Helical" evidence="6">
    <location>
        <begin position="561"/>
        <end position="582"/>
    </location>
</feature>
<feature type="transmembrane region" description="Helical" evidence="6">
    <location>
        <begin position="237"/>
        <end position="259"/>
    </location>
</feature>
<dbReference type="EMBL" id="OU895877">
    <property type="protein sequence ID" value="CAG9801534.1"/>
    <property type="molecule type" value="Genomic_DNA"/>
</dbReference>
<evidence type="ECO:0000313" key="7">
    <source>
        <dbReference type="EMBL" id="CAG9801534.1"/>
    </source>
</evidence>
<dbReference type="PANTHER" id="PTHR12385:SF12">
    <property type="entry name" value="CHOLINE TRANSPORTER-LIKE PROTEIN"/>
    <property type="match status" value="1"/>
</dbReference>
<evidence type="ECO:0000256" key="2">
    <source>
        <dbReference type="ARBA" id="ARBA00007168"/>
    </source>
</evidence>
<dbReference type="Pfam" id="PF04515">
    <property type="entry name" value="Choline_transpo"/>
    <property type="match status" value="1"/>
</dbReference>
<sequence length="684" mass="76873">MGCFESKTTRTEPTAVRGCTDVCWLIIFILFWVVLIFIATFAFIYGNPTRIINGYDSFGNTCGVESNEKFADLNYPKASGISTIDKPYVFFFNLGKDIKKSLKLCVKECPKQQINSSSELLAYFNRNGTQYCRYDFDMTKLGSVKSSNDEAVFHVNGPCPQFPIYQSEPVFHRCIPTGDHSPVKEAQQLYSVVSSWDFVEQTARDLYKSWHIIALICGLALIFSIILIGLLHYLTQIISWLICIFVGVASIGITVLLWWTYYDIKKNKENAEIAKLSQYLQNETAVYIFAIVATICMIILLVVIYLMSSKFSGLAALFEEAGKCMYSIPQIFGPPLLAFIALMIFFAFWISVVVCLATATIPGVKPFIDVTNPQENIPTNIDNPKNGAELQKTFKLVEYHETDWTKYGLYIYLVALIWVSEFIFAASQLCLAGAVALWYFKKPTDSPVCDSMGKLIKYHLGSVVKGSFLITLFKIPRLILSYLYAKFKTAAGKGNGLADCMLKCCICCFWCLEKFIRYLNHNAYTVIAIESINFCPAAGVAWKAIWTHVVSVATINGIGDFVLFLGKLAVAGVCGFIALLMLKKNEEIQFYMIPVFIIAVFAFFVAHVILSLYEIVVDTLFLCVYEDRHINGPNGRWKDSNLANLLGEEKAVAVEGQMQEVELQPITKQPFGSYRNDQPTIEPA</sequence>
<dbReference type="Proteomes" id="UP001153620">
    <property type="component" value="Chromosome 1"/>
</dbReference>
<feature type="transmembrane region" description="Helical" evidence="6">
    <location>
        <begin position="460"/>
        <end position="485"/>
    </location>
</feature>
<name>A0A9N9RSA4_9DIPT</name>
<dbReference type="OrthoDB" id="420519at2759"/>
<evidence type="ECO:0000313" key="8">
    <source>
        <dbReference type="Proteomes" id="UP001153620"/>
    </source>
</evidence>
<dbReference type="InterPro" id="IPR007603">
    <property type="entry name" value="Choline_transptr-like"/>
</dbReference>
<keyword evidence="8" id="KW-1185">Reference proteome</keyword>
<dbReference type="GO" id="GO:0022857">
    <property type="term" value="F:transmembrane transporter activity"/>
    <property type="evidence" value="ECO:0007669"/>
    <property type="project" value="UniProtKB-UniRule"/>
</dbReference>
<comment type="function">
    <text evidence="6">Choline transporter.</text>
</comment>
<evidence type="ECO:0000256" key="4">
    <source>
        <dbReference type="ARBA" id="ARBA00022989"/>
    </source>
</evidence>
<organism evidence="7 8">
    <name type="scientific">Chironomus riparius</name>
    <dbReference type="NCBI Taxonomy" id="315576"/>
    <lineage>
        <taxon>Eukaryota</taxon>
        <taxon>Metazoa</taxon>
        <taxon>Ecdysozoa</taxon>
        <taxon>Arthropoda</taxon>
        <taxon>Hexapoda</taxon>
        <taxon>Insecta</taxon>
        <taxon>Pterygota</taxon>
        <taxon>Neoptera</taxon>
        <taxon>Endopterygota</taxon>
        <taxon>Diptera</taxon>
        <taxon>Nematocera</taxon>
        <taxon>Chironomoidea</taxon>
        <taxon>Chironomidae</taxon>
        <taxon>Chironominae</taxon>
        <taxon>Chironomus</taxon>
    </lineage>
</organism>
<feature type="transmembrane region" description="Helical" evidence="6">
    <location>
        <begin position="588"/>
        <end position="610"/>
    </location>
</feature>
<reference evidence="7" key="1">
    <citation type="submission" date="2022-01" db="EMBL/GenBank/DDBJ databases">
        <authorList>
            <person name="King R."/>
        </authorList>
    </citation>
    <scope>NUCLEOTIDE SEQUENCE</scope>
</reference>
<gene>
    <name evidence="7" type="ORF">CHIRRI_LOCUS4460</name>
</gene>
<evidence type="ECO:0000256" key="6">
    <source>
        <dbReference type="RuleBase" id="RU368066"/>
    </source>
</evidence>
<protein>
    <recommendedName>
        <fullName evidence="6">Choline transporter-like protein</fullName>
    </recommendedName>
</protein>
<proteinExistence type="inferred from homology"/>
<evidence type="ECO:0000256" key="1">
    <source>
        <dbReference type="ARBA" id="ARBA00004141"/>
    </source>
</evidence>
<evidence type="ECO:0000256" key="3">
    <source>
        <dbReference type="ARBA" id="ARBA00022692"/>
    </source>
</evidence>
<keyword evidence="4 6" id="KW-1133">Transmembrane helix</keyword>
<evidence type="ECO:0000256" key="5">
    <source>
        <dbReference type="ARBA" id="ARBA00023136"/>
    </source>
</evidence>
<reference evidence="7" key="2">
    <citation type="submission" date="2022-10" db="EMBL/GenBank/DDBJ databases">
        <authorList>
            <consortium name="ENA_rothamsted_submissions"/>
            <consortium name="culmorum"/>
            <person name="King R."/>
        </authorList>
    </citation>
    <scope>NUCLEOTIDE SEQUENCE</scope>
</reference>
<keyword evidence="5 6" id="KW-0472">Membrane</keyword>
<comment type="similarity">
    <text evidence="2 6">Belongs to the CTL (choline transporter-like) family.</text>
</comment>
<dbReference type="PANTHER" id="PTHR12385">
    <property type="entry name" value="CHOLINE TRANSPORTER-LIKE (SLC FAMILY 44)"/>
    <property type="match status" value="1"/>
</dbReference>
<feature type="transmembrane region" description="Helical" evidence="6">
    <location>
        <begin position="285"/>
        <end position="307"/>
    </location>
</feature>
<comment type="subcellular location">
    <subcellularLocation>
        <location evidence="6">Cell membrane</location>
        <topology evidence="6">Multi-pass membrane protein</topology>
    </subcellularLocation>
    <subcellularLocation>
        <location evidence="1">Membrane</location>
        <topology evidence="1">Multi-pass membrane protein</topology>
    </subcellularLocation>
</comment>
<feature type="transmembrane region" description="Helical" evidence="6">
    <location>
        <begin position="24"/>
        <end position="45"/>
    </location>
</feature>
<feature type="transmembrane region" description="Helical" evidence="6">
    <location>
        <begin position="409"/>
        <end position="440"/>
    </location>
</feature>
<accession>A0A9N9RSA4</accession>
<feature type="transmembrane region" description="Helical" evidence="6">
    <location>
        <begin position="336"/>
        <end position="359"/>
    </location>
</feature>
<feature type="transmembrane region" description="Helical" evidence="6">
    <location>
        <begin position="212"/>
        <end position="231"/>
    </location>
</feature>